<sequence length="1134" mass="125820">MDDSAATGLESTGFSSSTASNEKRSLEEISRACVVLEGENDEQREVVIALKLMGFQVEFKSYTDLEMLGNDRSCIVVMDFAHILETRLSTLLFYGPTCIKRAVAATAGSSPNANDAGNVGPPSSFDCRKPMEHEGDGDMKAANKAATREDDASLSTSTAIPQLPFTGHSMLTTILLGKKCCLQVFKHEQTTYRAKIYALGGRLAKRVQDADLLVTPWAYGDQYKLARSFEIPVVGPGFLDALWEQRTSLDFELSNDIVEQFRLPVFSRLKMFLCGFEAAGEDPEQLRQRAMANGAAITGSVSGNGTYIVVVCRKGCSMEDLKKLHRELSAKSAIVYENWFYDSIAQGYALCEKHESYDARRVVAAAVASLGNTSGGGKSSPPGRRKRGADSPGVPPRTKKSMESLLLSPRVEELSRRDSCAGSVSPSMGAASPIRTNEITDQRHLVLIELFDTETNYLKILKFIMDMATEYLGHLDFDKKHQKASHQLERSASDRSSDRSGSERTSERASERDRDDIITRFERQEIFKEIPNIIDLHTTLHKRMEAALKDLDFRNIAPIFHGEDACGLIPEVEANIQQHNKTFLKRLGRKGLADNTANTGPVKENVNNIVATYKTFLNGLETIKARVEALLTENPRFAEFVRRVEERPECNREKFLHLLIRPVQRWPSILNLLKRYSDESERMAKRLESSIKGSSMHEEKMRSEAAKVRLGGQDAMRVYRFIEDSLRQMNDSKSQTLMICEALRIQNTIEDIPAMYWSKKYTLNHHCDATLVATSETLSQTNGQKSLKNVEVTCFLFSHGLEIARKKLNSKHHKPYKHVAFIHFDKINTLLVNEDPDPMLRRLLEIVFREQRKEIASSVLSREGVSEVDGNDTELLAAGSEAADYSEERILLDLKDIQAKEALMKKLDSTNTNSFEVERITTSATSGDRKEGLRSDSLLLMLSQAHHGSTPVTQLARSLSNVSEMSTPKKLTRTFSNLIKKGLLGASSNKMVREETSSPHSPPGSTMQFSRGRHGVSISTTSLRPRILGGSSSSTHHRSSMSLMASESSSPEKQPLSPLRSSNNNAYSGGGTGEQESGDATDGNVKPSAKRKKVEGGFALPVGRAPISPKWVRRSLSISRRAVSGSSKPEKLDV</sequence>
<dbReference type="GO" id="GO:0007399">
    <property type="term" value="P:nervous system development"/>
    <property type="evidence" value="ECO:0007669"/>
    <property type="project" value="TreeGrafter"/>
</dbReference>
<dbReference type="GeneID" id="111249850"/>
<evidence type="ECO:0000259" key="2">
    <source>
        <dbReference type="PROSITE" id="PS50010"/>
    </source>
</evidence>
<dbReference type="SUPFAM" id="SSF52113">
    <property type="entry name" value="BRCT domain"/>
    <property type="match status" value="1"/>
</dbReference>
<dbReference type="AlphaFoldDB" id="A0A7M7K2R9"/>
<feature type="compositionally biased region" description="Basic and acidic residues" evidence="1">
    <location>
        <begin position="410"/>
        <end position="419"/>
    </location>
</feature>
<dbReference type="SUPFAM" id="SSF48065">
    <property type="entry name" value="DBL homology domain (DH-domain)"/>
    <property type="match status" value="1"/>
</dbReference>
<dbReference type="PROSITE" id="PS50010">
    <property type="entry name" value="DH_2"/>
    <property type="match status" value="1"/>
</dbReference>
<evidence type="ECO:0000313" key="4">
    <source>
        <dbReference type="EnsemblMetazoa" id="XP_022659993"/>
    </source>
</evidence>
<dbReference type="Pfam" id="PF00533">
    <property type="entry name" value="BRCT"/>
    <property type="match status" value="1"/>
</dbReference>
<dbReference type="PROSITE" id="PS50172">
    <property type="entry name" value="BRCT"/>
    <property type="match status" value="1"/>
</dbReference>
<dbReference type="RefSeq" id="XP_022659993.1">
    <property type="nucleotide sequence ID" value="XM_022804258.1"/>
</dbReference>
<evidence type="ECO:0008006" key="6">
    <source>
        <dbReference type="Google" id="ProtNLM"/>
    </source>
</evidence>
<feature type="compositionally biased region" description="Polar residues" evidence="1">
    <location>
        <begin position="9"/>
        <end position="20"/>
    </location>
</feature>
<feature type="domain" description="DH" evidence="2">
    <location>
        <begin position="442"/>
        <end position="732"/>
    </location>
</feature>
<dbReference type="InterPro" id="IPR026817">
    <property type="entry name" value="Ect2"/>
</dbReference>
<feature type="compositionally biased region" description="Basic and acidic residues" evidence="1">
    <location>
        <begin position="486"/>
        <end position="515"/>
    </location>
</feature>
<feature type="region of interest" description="Disordered" evidence="1">
    <location>
        <begin position="1"/>
        <end position="21"/>
    </location>
</feature>
<dbReference type="GO" id="GO:0005634">
    <property type="term" value="C:nucleus"/>
    <property type="evidence" value="ECO:0007669"/>
    <property type="project" value="InterPro"/>
</dbReference>
<feature type="region of interest" description="Disordered" evidence="1">
    <location>
        <begin position="483"/>
        <end position="515"/>
    </location>
</feature>
<dbReference type="EnsemblMetazoa" id="XM_022804258">
    <property type="protein sequence ID" value="XP_022659993"/>
    <property type="gene ID" value="LOC111249850"/>
</dbReference>
<organism evidence="4 5">
    <name type="scientific">Varroa destructor</name>
    <name type="common">Honeybee mite</name>
    <dbReference type="NCBI Taxonomy" id="109461"/>
    <lineage>
        <taxon>Eukaryota</taxon>
        <taxon>Metazoa</taxon>
        <taxon>Ecdysozoa</taxon>
        <taxon>Arthropoda</taxon>
        <taxon>Chelicerata</taxon>
        <taxon>Arachnida</taxon>
        <taxon>Acari</taxon>
        <taxon>Parasitiformes</taxon>
        <taxon>Mesostigmata</taxon>
        <taxon>Gamasina</taxon>
        <taxon>Dermanyssoidea</taxon>
        <taxon>Varroidae</taxon>
        <taxon>Varroa</taxon>
    </lineage>
</organism>
<feature type="region of interest" description="Disordered" evidence="1">
    <location>
        <begin position="372"/>
        <end position="435"/>
    </location>
</feature>
<accession>A0A7M7K2R9</accession>
<feature type="compositionally biased region" description="Low complexity" evidence="1">
    <location>
        <begin position="1028"/>
        <end position="1049"/>
    </location>
</feature>
<feature type="compositionally biased region" description="Basic and acidic residues" evidence="1">
    <location>
        <begin position="126"/>
        <end position="150"/>
    </location>
</feature>
<dbReference type="GO" id="GO:0005096">
    <property type="term" value="F:GTPase activator activity"/>
    <property type="evidence" value="ECO:0007669"/>
    <property type="project" value="InterPro"/>
</dbReference>
<dbReference type="PANTHER" id="PTHR16777:SF2">
    <property type="entry name" value="PROTEIN ECT2"/>
    <property type="match status" value="1"/>
</dbReference>
<evidence type="ECO:0000256" key="1">
    <source>
        <dbReference type="SAM" id="MobiDB-lite"/>
    </source>
</evidence>
<dbReference type="PANTHER" id="PTHR16777">
    <property type="entry name" value="PROTEIN ECT2"/>
    <property type="match status" value="1"/>
</dbReference>
<keyword evidence="5" id="KW-1185">Reference proteome</keyword>
<dbReference type="Proteomes" id="UP000594260">
    <property type="component" value="Unplaced"/>
</dbReference>
<dbReference type="Pfam" id="PF00621">
    <property type="entry name" value="RhoGEF"/>
    <property type="match status" value="1"/>
</dbReference>
<dbReference type="GO" id="GO:0005938">
    <property type="term" value="C:cell cortex"/>
    <property type="evidence" value="ECO:0007669"/>
    <property type="project" value="TreeGrafter"/>
</dbReference>
<feature type="domain" description="BRCT" evidence="3">
    <location>
        <begin position="261"/>
        <end position="347"/>
    </location>
</feature>
<dbReference type="Gene3D" id="1.20.900.10">
    <property type="entry name" value="Dbl homology (DH) domain"/>
    <property type="match status" value="1"/>
</dbReference>
<dbReference type="GO" id="GO:0000281">
    <property type="term" value="P:mitotic cytokinesis"/>
    <property type="evidence" value="ECO:0007669"/>
    <property type="project" value="TreeGrafter"/>
</dbReference>
<dbReference type="InterPro" id="IPR001357">
    <property type="entry name" value="BRCT_dom"/>
</dbReference>
<dbReference type="GO" id="GO:0005085">
    <property type="term" value="F:guanyl-nucleotide exchange factor activity"/>
    <property type="evidence" value="ECO:0007669"/>
    <property type="project" value="InterPro"/>
</dbReference>
<name>A0A7M7K2R9_VARDE</name>
<dbReference type="InterPro" id="IPR036420">
    <property type="entry name" value="BRCT_dom_sf"/>
</dbReference>
<feature type="region of interest" description="Disordered" evidence="1">
    <location>
        <begin position="108"/>
        <end position="150"/>
    </location>
</feature>
<dbReference type="InterPro" id="IPR035899">
    <property type="entry name" value="DBL_dom_sf"/>
</dbReference>
<dbReference type="SMART" id="SM00325">
    <property type="entry name" value="RhoGEF"/>
    <property type="match status" value="1"/>
</dbReference>
<feature type="region of interest" description="Disordered" evidence="1">
    <location>
        <begin position="986"/>
        <end position="1104"/>
    </location>
</feature>
<evidence type="ECO:0000259" key="3">
    <source>
        <dbReference type="PROSITE" id="PS50172"/>
    </source>
</evidence>
<dbReference type="InterPro" id="IPR000219">
    <property type="entry name" value="DH_dom"/>
</dbReference>
<reference evidence="4" key="1">
    <citation type="submission" date="2021-01" db="UniProtKB">
        <authorList>
            <consortium name="EnsemblMetazoa"/>
        </authorList>
    </citation>
    <scope>IDENTIFICATION</scope>
</reference>
<dbReference type="GO" id="GO:2000431">
    <property type="term" value="P:regulation of cytokinesis, actomyosin contractile ring assembly"/>
    <property type="evidence" value="ECO:0007669"/>
    <property type="project" value="InterPro"/>
</dbReference>
<evidence type="ECO:0000313" key="5">
    <source>
        <dbReference type="Proteomes" id="UP000594260"/>
    </source>
</evidence>
<dbReference type="Gene3D" id="3.40.50.10190">
    <property type="entry name" value="BRCT domain"/>
    <property type="match status" value="2"/>
</dbReference>
<proteinExistence type="predicted"/>
<dbReference type="SMART" id="SM00292">
    <property type="entry name" value="BRCT"/>
    <property type="match status" value="2"/>
</dbReference>
<protein>
    <recommendedName>
        <fullName evidence="6">Protein ECT2</fullName>
    </recommendedName>
</protein>